<reference evidence="2" key="1">
    <citation type="submission" date="2021-01" db="EMBL/GenBank/DDBJ databases">
        <authorList>
            <person name="Corre E."/>
            <person name="Pelletier E."/>
            <person name="Niang G."/>
            <person name="Scheremetjew M."/>
            <person name="Finn R."/>
            <person name="Kale V."/>
            <person name="Holt S."/>
            <person name="Cochrane G."/>
            <person name="Meng A."/>
            <person name="Brown T."/>
            <person name="Cohen L."/>
        </authorList>
    </citation>
    <scope>NUCLEOTIDE SEQUENCE</scope>
    <source>
        <strain evidence="2">CCMP441</strain>
    </source>
</reference>
<dbReference type="InterPro" id="IPR052201">
    <property type="entry name" value="LRR-containing_regulator"/>
</dbReference>
<dbReference type="InterPro" id="IPR032675">
    <property type="entry name" value="LRR_dom_sf"/>
</dbReference>
<gene>
    <name evidence="2" type="ORF">HAND1043_LOCUS24616</name>
</gene>
<dbReference type="InterPro" id="IPR001611">
    <property type="entry name" value="Leu-rich_rpt"/>
</dbReference>
<dbReference type="SUPFAM" id="SSF52047">
    <property type="entry name" value="RNI-like"/>
    <property type="match status" value="1"/>
</dbReference>
<proteinExistence type="predicted"/>
<protein>
    <submittedName>
        <fullName evidence="2">Uncharacterized protein</fullName>
    </submittedName>
</protein>
<evidence type="ECO:0000313" key="2">
    <source>
        <dbReference type="EMBL" id="CAD8758102.1"/>
    </source>
</evidence>
<dbReference type="PANTHER" id="PTHR24111:SF0">
    <property type="entry name" value="LEUCINE-RICH REPEAT-CONTAINING PROTEIN"/>
    <property type="match status" value="1"/>
</dbReference>
<sequence length="253" mass="27348">MGDVDIVALENTIRTPFRSGGTKVLDENGKPVYLAGPERIPKTNGRSKVYLNNQNIGDIGAKLVAAELKDNKDCTSLWLYGNGITTTGALELAKGLKTNSTLTVLDLHDNKIGNEGAMALAKVLKTNTTLKILNLCANGIGPNLPQALSKHPTLNCLCFEVVTAAPLVDHDPWTTSHTEMKIKKSKPKEFEFEWDPKTKYGISGISSIVPAWQPSACPTLYPGLTAFQGGLSGVSRGDPEFDPGWKTEQKEEL</sequence>
<dbReference type="PANTHER" id="PTHR24111">
    <property type="entry name" value="LEUCINE-RICH REPEAT-CONTAINING PROTEIN 34"/>
    <property type="match status" value="1"/>
</dbReference>
<organism evidence="2">
    <name type="scientific">Hemiselmis andersenii</name>
    <name type="common">Cryptophyte alga</name>
    <dbReference type="NCBI Taxonomy" id="464988"/>
    <lineage>
        <taxon>Eukaryota</taxon>
        <taxon>Cryptophyceae</taxon>
        <taxon>Cryptomonadales</taxon>
        <taxon>Hemiselmidaceae</taxon>
        <taxon>Hemiselmis</taxon>
    </lineage>
</organism>
<name>A0A6U2I1G3_HEMAN</name>
<dbReference type="SMART" id="SM00368">
    <property type="entry name" value="LRR_RI"/>
    <property type="match status" value="2"/>
</dbReference>
<accession>A0A6U2I1G3</accession>
<dbReference type="EMBL" id="HBFK01040497">
    <property type="protein sequence ID" value="CAD8758102.1"/>
    <property type="molecule type" value="Transcribed_RNA"/>
</dbReference>
<keyword evidence="1" id="KW-0677">Repeat</keyword>
<evidence type="ECO:0000256" key="1">
    <source>
        <dbReference type="ARBA" id="ARBA00022737"/>
    </source>
</evidence>
<dbReference type="Pfam" id="PF13516">
    <property type="entry name" value="LRR_6"/>
    <property type="match status" value="1"/>
</dbReference>
<dbReference type="Gene3D" id="3.80.10.10">
    <property type="entry name" value="Ribonuclease Inhibitor"/>
    <property type="match status" value="1"/>
</dbReference>
<dbReference type="AlphaFoldDB" id="A0A6U2I1G3"/>